<evidence type="ECO:0000256" key="1">
    <source>
        <dbReference type="SAM" id="MobiDB-lite"/>
    </source>
</evidence>
<accession>A0A9W7DEV8</accession>
<feature type="compositionally biased region" description="Polar residues" evidence="1">
    <location>
        <begin position="94"/>
        <end position="103"/>
    </location>
</feature>
<dbReference type="Proteomes" id="UP001165063">
    <property type="component" value="Unassembled WGS sequence"/>
</dbReference>
<feature type="compositionally biased region" description="Low complexity" evidence="1">
    <location>
        <begin position="765"/>
        <end position="776"/>
    </location>
</feature>
<sequence>MQHNSNTWNPYSQTRQQRPLPQHESPTQHNNYQTLAQNQRQLPNEAQFQHQFQVIPQPASVPPPQPQQLQQHVPELSTSQFQRPQVIQFQQSRKPVQQYSRQPVHTGLTPAPQSPPLALPTGANENSYEVNPSNSVNNPPTNVNSNNNNNNNNPLSNQPNANYPGTMKELHFVLVNSPGTSNAPLSSHNNVTNDTESDNASGSQGDSPLRKRPILVLESNDKEEVRKRKYLERLAKGKEVRQAEKAARNHLKQLEKLQWQKEAETVDLPDQEIYELTQEEKEELDAKHALMYFDRRRLPLHDVSQLTPYSLLINKIFKLYKKGTGFKFTFNQFVPFWLLYGQLFLRDERFKNSATEYYLLCCKSAQNKRKIARLRATRNKKKATKPTNTNEATDTSKTSGSSSQTTDSNYYGQQLAVPHSPSPPPEPEPEPVSEPQTKANTPSSVEIPAINSGCTARYTLVFNFDESVVYLLKTDDSTHSHTLEFMNDHKVARGFKTQIEMDGNNVAANKLLDKLMHINPVDPNKASKASSSSSNESTLSNGKGALRSSLLTSSRTNKTIGLNPAAIAAMSRAANVVAIQIGPQVSKATLENIVSANKEPQQLLPTSLSNSLGLSKQVHKQSKVRDKPQSNGSADDNNETQTQTQTQKLTQKQKMEDARDNIARAQSLTRYKRLLLPFHMTAGLSNALDEKTKKLVDLSAASDGTITGGFTKEELKSGVSLGAGIGLTSLDLLEIFNCEGVDLESDGDDEEEDEENDKNGDVEDGNSGSSTNGETSKPAKVKDAGLVKITKEEKRALIVVKNLLRRCKNLN</sequence>
<feature type="compositionally biased region" description="Low complexity" evidence="1">
    <location>
        <begin position="385"/>
        <end position="408"/>
    </location>
</feature>
<dbReference type="EMBL" id="BSXU01001289">
    <property type="protein sequence ID" value="GMG25796.1"/>
    <property type="molecule type" value="Genomic_DNA"/>
</dbReference>
<organism evidence="2 3">
    <name type="scientific">Ambrosiozyma monospora</name>
    <name type="common">Yeast</name>
    <name type="synonym">Endomycopsis monosporus</name>
    <dbReference type="NCBI Taxonomy" id="43982"/>
    <lineage>
        <taxon>Eukaryota</taxon>
        <taxon>Fungi</taxon>
        <taxon>Dikarya</taxon>
        <taxon>Ascomycota</taxon>
        <taxon>Saccharomycotina</taxon>
        <taxon>Pichiomycetes</taxon>
        <taxon>Pichiales</taxon>
        <taxon>Pichiaceae</taxon>
        <taxon>Ambrosiozyma</taxon>
    </lineage>
</organism>
<feature type="compositionally biased region" description="Polar residues" evidence="1">
    <location>
        <begin position="177"/>
        <end position="206"/>
    </location>
</feature>
<proteinExistence type="predicted"/>
<feature type="compositionally biased region" description="Low complexity" evidence="1">
    <location>
        <begin position="524"/>
        <end position="535"/>
    </location>
</feature>
<reference evidence="2" key="1">
    <citation type="submission" date="2023-04" db="EMBL/GenBank/DDBJ databases">
        <title>Ambrosiozyma monospora NBRC 1965.</title>
        <authorList>
            <person name="Ichikawa N."/>
            <person name="Sato H."/>
            <person name="Tonouchi N."/>
        </authorList>
    </citation>
    <scope>NUCLEOTIDE SEQUENCE</scope>
    <source>
        <strain evidence="2">NBRC 1965</strain>
    </source>
</reference>
<feature type="compositionally biased region" description="Pro residues" evidence="1">
    <location>
        <begin position="420"/>
        <end position="432"/>
    </location>
</feature>
<feature type="compositionally biased region" description="Low complexity" evidence="1">
    <location>
        <begin position="124"/>
        <end position="162"/>
    </location>
</feature>
<feature type="region of interest" description="Disordered" evidence="1">
    <location>
        <begin position="375"/>
        <end position="447"/>
    </location>
</feature>
<feature type="region of interest" description="Disordered" evidence="1">
    <location>
        <begin position="88"/>
        <end position="212"/>
    </location>
</feature>
<protein>
    <submittedName>
        <fullName evidence="2">Unnamed protein product</fullName>
    </submittedName>
</protein>
<feature type="region of interest" description="Disordered" evidence="1">
    <location>
        <begin position="1"/>
        <end position="28"/>
    </location>
</feature>
<name>A0A9W7DEV8_AMBMO</name>
<evidence type="ECO:0000313" key="2">
    <source>
        <dbReference type="EMBL" id="GMG25796.1"/>
    </source>
</evidence>
<gene>
    <name evidence="2" type="ORF">Amon01_000317200</name>
</gene>
<feature type="region of interest" description="Disordered" evidence="1">
    <location>
        <begin position="604"/>
        <end position="657"/>
    </location>
</feature>
<feature type="compositionally biased region" description="Basic residues" evidence="1">
    <location>
        <begin position="375"/>
        <end position="384"/>
    </location>
</feature>
<evidence type="ECO:0000313" key="3">
    <source>
        <dbReference type="Proteomes" id="UP001165063"/>
    </source>
</evidence>
<dbReference type="AlphaFoldDB" id="A0A9W7DEV8"/>
<feature type="compositionally biased region" description="Polar residues" evidence="1">
    <location>
        <begin position="604"/>
        <end position="614"/>
    </location>
</feature>
<feature type="compositionally biased region" description="Acidic residues" evidence="1">
    <location>
        <begin position="743"/>
        <end position="756"/>
    </location>
</feature>
<feature type="compositionally biased region" description="Low complexity" evidence="1">
    <location>
        <begin position="640"/>
        <end position="652"/>
    </location>
</feature>
<feature type="region of interest" description="Disordered" evidence="1">
    <location>
        <begin position="522"/>
        <end position="550"/>
    </location>
</feature>
<comment type="caution">
    <text evidence="2">The sequence shown here is derived from an EMBL/GenBank/DDBJ whole genome shotgun (WGS) entry which is preliminary data.</text>
</comment>
<feature type="region of interest" description="Disordered" evidence="1">
    <location>
        <begin position="743"/>
        <end position="785"/>
    </location>
</feature>
<keyword evidence="3" id="KW-1185">Reference proteome</keyword>